<keyword evidence="4 7" id="KW-0812">Transmembrane</keyword>
<keyword evidence="10" id="KW-1185">Reference proteome</keyword>
<evidence type="ECO:0000256" key="1">
    <source>
        <dbReference type="ARBA" id="ARBA00004651"/>
    </source>
</evidence>
<evidence type="ECO:0000313" key="9">
    <source>
        <dbReference type="EMBL" id="MWV42569.1"/>
    </source>
</evidence>
<dbReference type="GO" id="GO:0055085">
    <property type="term" value="P:transmembrane transport"/>
    <property type="evidence" value="ECO:0007669"/>
    <property type="project" value="InterPro"/>
</dbReference>
<comment type="subcellular location">
    <subcellularLocation>
        <location evidence="1 7">Cell membrane</location>
        <topology evidence="1 7">Multi-pass membrane protein</topology>
    </subcellularLocation>
</comment>
<keyword evidence="2 7" id="KW-0813">Transport</keyword>
<dbReference type="Gene3D" id="1.10.3720.10">
    <property type="entry name" value="MetI-like"/>
    <property type="match status" value="1"/>
</dbReference>
<evidence type="ECO:0000256" key="7">
    <source>
        <dbReference type="RuleBase" id="RU363032"/>
    </source>
</evidence>
<evidence type="ECO:0000256" key="2">
    <source>
        <dbReference type="ARBA" id="ARBA00022448"/>
    </source>
</evidence>
<reference evidence="9 10" key="1">
    <citation type="submission" date="2019-12" db="EMBL/GenBank/DDBJ databases">
        <title>Paenibacillus sp. nov., an endophytic bacterium isolated from the stem of Dendrobium.</title>
        <authorList>
            <person name="Zhao R."/>
        </authorList>
    </citation>
    <scope>NUCLEOTIDE SEQUENCE [LARGE SCALE GENOMIC DNA]</scope>
    <source>
        <strain evidence="9 10">HJL G12</strain>
    </source>
</reference>
<sequence>MPYVRKLINTLILCIPAAIFLLPVVLTTLNSIMTGPEIQENYAALGKDQSAGWINLKFVPDLVSFEQYKHILIDNANFLRMFWNSVMLVVPIIVGQTVVASLAAYALTKLRFRGREALFYVYLITMLMPFQVTLVPNYIVADWFGWINTPTAIIGPGIFAAFGVFLMRQFLMNIPYAYIEAGKIDGASHLRIFLSIMMPMIRPGIVALVLLLFVDYWNMVEQPLIFLQDAMKQPLSVYLSKLRGDSLSVAFAASVVYMTPMVLLFMNAEPHFIAGIQQSGIKG</sequence>
<dbReference type="InterPro" id="IPR000515">
    <property type="entry name" value="MetI-like"/>
</dbReference>
<dbReference type="PANTHER" id="PTHR43744">
    <property type="entry name" value="ABC TRANSPORTER PERMEASE PROTEIN MG189-RELATED-RELATED"/>
    <property type="match status" value="1"/>
</dbReference>
<dbReference type="PROSITE" id="PS50928">
    <property type="entry name" value="ABC_TM1"/>
    <property type="match status" value="1"/>
</dbReference>
<comment type="similarity">
    <text evidence="7">Belongs to the binding-protein-dependent transport system permease family.</text>
</comment>
<dbReference type="PANTHER" id="PTHR43744:SF12">
    <property type="entry name" value="ABC TRANSPORTER PERMEASE PROTEIN MG189-RELATED"/>
    <property type="match status" value="1"/>
</dbReference>
<dbReference type="AlphaFoldDB" id="A0A7X3IES6"/>
<evidence type="ECO:0000256" key="3">
    <source>
        <dbReference type="ARBA" id="ARBA00022475"/>
    </source>
</evidence>
<evidence type="ECO:0000256" key="4">
    <source>
        <dbReference type="ARBA" id="ARBA00022692"/>
    </source>
</evidence>
<dbReference type="SUPFAM" id="SSF161098">
    <property type="entry name" value="MetI-like"/>
    <property type="match status" value="1"/>
</dbReference>
<feature type="transmembrane region" description="Helical" evidence="7">
    <location>
        <begin position="7"/>
        <end position="26"/>
    </location>
</feature>
<evidence type="ECO:0000313" key="10">
    <source>
        <dbReference type="Proteomes" id="UP000460318"/>
    </source>
</evidence>
<dbReference type="RefSeq" id="WP_160498090.1">
    <property type="nucleotide sequence ID" value="NZ_WUBI01000001.1"/>
</dbReference>
<keyword evidence="6 7" id="KW-0472">Membrane</keyword>
<dbReference type="GO" id="GO:0005886">
    <property type="term" value="C:plasma membrane"/>
    <property type="evidence" value="ECO:0007669"/>
    <property type="project" value="UniProtKB-SubCell"/>
</dbReference>
<dbReference type="Pfam" id="PF00528">
    <property type="entry name" value="BPD_transp_1"/>
    <property type="match status" value="1"/>
</dbReference>
<evidence type="ECO:0000259" key="8">
    <source>
        <dbReference type="PROSITE" id="PS50928"/>
    </source>
</evidence>
<feature type="transmembrane region" description="Helical" evidence="7">
    <location>
        <begin position="192"/>
        <end position="214"/>
    </location>
</feature>
<feature type="transmembrane region" description="Helical" evidence="7">
    <location>
        <begin position="247"/>
        <end position="266"/>
    </location>
</feature>
<keyword evidence="5 7" id="KW-1133">Transmembrane helix</keyword>
<dbReference type="EMBL" id="WUBI01000001">
    <property type="protein sequence ID" value="MWV42569.1"/>
    <property type="molecule type" value="Genomic_DNA"/>
</dbReference>
<dbReference type="InterPro" id="IPR035906">
    <property type="entry name" value="MetI-like_sf"/>
</dbReference>
<name>A0A7X3IES6_9BACL</name>
<organism evidence="9 10">
    <name type="scientific">Paenibacillus dendrobii</name>
    <dbReference type="NCBI Taxonomy" id="2691084"/>
    <lineage>
        <taxon>Bacteria</taxon>
        <taxon>Bacillati</taxon>
        <taxon>Bacillota</taxon>
        <taxon>Bacilli</taxon>
        <taxon>Bacillales</taxon>
        <taxon>Paenibacillaceae</taxon>
        <taxon>Paenibacillus</taxon>
    </lineage>
</organism>
<keyword evidence="3" id="KW-1003">Cell membrane</keyword>
<feature type="transmembrane region" description="Helical" evidence="7">
    <location>
        <begin position="152"/>
        <end position="171"/>
    </location>
</feature>
<dbReference type="CDD" id="cd06261">
    <property type="entry name" value="TM_PBP2"/>
    <property type="match status" value="1"/>
</dbReference>
<proteinExistence type="inferred from homology"/>
<protein>
    <submittedName>
        <fullName evidence="9">ABC transporter permease subunit</fullName>
    </submittedName>
</protein>
<accession>A0A7X3IES6</accession>
<feature type="domain" description="ABC transmembrane type-1" evidence="8">
    <location>
        <begin position="82"/>
        <end position="268"/>
    </location>
</feature>
<dbReference type="Proteomes" id="UP000460318">
    <property type="component" value="Unassembled WGS sequence"/>
</dbReference>
<feature type="transmembrane region" description="Helical" evidence="7">
    <location>
        <begin position="82"/>
        <end position="107"/>
    </location>
</feature>
<feature type="transmembrane region" description="Helical" evidence="7">
    <location>
        <begin position="119"/>
        <end position="140"/>
    </location>
</feature>
<gene>
    <name evidence="9" type="ORF">GRF59_02920</name>
</gene>
<comment type="caution">
    <text evidence="9">The sequence shown here is derived from an EMBL/GenBank/DDBJ whole genome shotgun (WGS) entry which is preliminary data.</text>
</comment>
<evidence type="ECO:0000256" key="5">
    <source>
        <dbReference type="ARBA" id="ARBA00022989"/>
    </source>
</evidence>
<evidence type="ECO:0000256" key="6">
    <source>
        <dbReference type="ARBA" id="ARBA00023136"/>
    </source>
</evidence>